<keyword evidence="2" id="KW-0547">Nucleotide-binding</keyword>
<dbReference type="SUPFAM" id="SSF52540">
    <property type="entry name" value="P-loop containing nucleoside triphosphate hydrolases"/>
    <property type="match status" value="1"/>
</dbReference>
<dbReference type="InterPro" id="IPR003593">
    <property type="entry name" value="AAA+_ATPase"/>
</dbReference>
<dbReference type="Proteomes" id="UP000886043">
    <property type="component" value="Unassembled WGS sequence"/>
</dbReference>
<dbReference type="Gene3D" id="3.40.50.300">
    <property type="entry name" value="P-loop containing nucleotide triphosphate hydrolases"/>
    <property type="match status" value="1"/>
</dbReference>
<evidence type="ECO:0000256" key="2">
    <source>
        <dbReference type="ARBA" id="ARBA00022741"/>
    </source>
</evidence>
<reference evidence="5" key="1">
    <citation type="journal article" date="2020" name="mSystems">
        <title>Genome- and Community-Level Interaction Insights into Carbon Utilization and Element Cycling Functions of Hydrothermarchaeota in Hydrothermal Sediment.</title>
        <authorList>
            <person name="Zhou Z."/>
            <person name="Liu Y."/>
            <person name="Xu W."/>
            <person name="Pan J."/>
            <person name="Luo Z.H."/>
            <person name="Li M."/>
        </authorList>
    </citation>
    <scope>NUCLEOTIDE SEQUENCE [LARGE SCALE GENOMIC DNA]</scope>
    <source>
        <strain evidence="5">HyVt-483</strain>
    </source>
</reference>
<comment type="caution">
    <text evidence="5">The sequence shown here is derived from an EMBL/GenBank/DDBJ whole genome shotgun (WGS) entry which is preliminary data.</text>
</comment>
<dbReference type="InterPro" id="IPR027417">
    <property type="entry name" value="P-loop_NTPase"/>
</dbReference>
<sequence>MVELQELYKSFGEHEVLRGVNLRIPRGKLTFIMGQSGTGKSVLLKHIIGLLKPDRGKVIIDGQDVTRFSEKEWQRLRRRFGYLFQEGALFDSMTVAENVAFPLWEHTRLSFSEIEKRVQEKLAVVGLLEARDKYPSELSGGMKKRAALARALALEPEIILFDEPTTGLDPLLQVSIMKLIRDTQRQYGLTGVVVSHDVPIAMRAADYIAILHQGKVVAQGTPEEIRKSEHPFVQEFLRSAFEGCHPEEVQNVQEKHGN</sequence>
<proteinExistence type="predicted"/>
<keyword evidence="3 5" id="KW-0067">ATP-binding</keyword>
<dbReference type="PANTHER" id="PTHR43023">
    <property type="entry name" value="PROTEIN TRIGALACTOSYLDIACYLGLYCEROL 3, CHLOROPLASTIC"/>
    <property type="match status" value="1"/>
</dbReference>
<accession>A0A7C3CTS6</accession>
<gene>
    <name evidence="5" type="ORF">ENJ40_07240</name>
</gene>
<name>A0A7C3CTS6_9BACT</name>
<dbReference type="SMART" id="SM00382">
    <property type="entry name" value="AAA"/>
    <property type="match status" value="1"/>
</dbReference>
<evidence type="ECO:0000256" key="1">
    <source>
        <dbReference type="ARBA" id="ARBA00022448"/>
    </source>
</evidence>
<evidence type="ECO:0000313" key="5">
    <source>
        <dbReference type="EMBL" id="HFC98233.1"/>
    </source>
</evidence>
<dbReference type="PROSITE" id="PS50893">
    <property type="entry name" value="ABC_TRANSPORTER_2"/>
    <property type="match status" value="1"/>
</dbReference>
<dbReference type="EMBL" id="DRMH01000095">
    <property type="protein sequence ID" value="HFC98233.1"/>
    <property type="molecule type" value="Genomic_DNA"/>
</dbReference>
<dbReference type="GO" id="GO:0005524">
    <property type="term" value="F:ATP binding"/>
    <property type="evidence" value="ECO:0007669"/>
    <property type="project" value="UniProtKB-KW"/>
</dbReference>
<dbReference type="PANTHER" id="PTHR43023:SF6">
    <property type="entry name" value="INTERMEMBRANE PHOSPHOLIPID TRANSPORT SYSTEM ATP-BINDING PROTEIN MLAF"/>
    <property type="match status" value="1"/>
</dbReference>
<dbReference type="InterPro" id="IPR003439">
    <property type="entry name" value="ABC_transporter-like_ATP-bd"/>
</dbReference>
<dbReference type="PROSITE" id="PS00211">
    <property type="entry name" value="ABC_TRANSPORTER_1"/>
    <property type="match status" value="1"/>
</dbReference>
<dbReference type="GO" id="GO:0016887">
    <property type="term" value="F:ATP hydrolysis activity"/>
    <property type="evidence" value="ECO:0007669"/>
    <property type="project" value="InterPro"/>
</dbReference>
<organism evidence="5">
    <name type="scientific">Thermosulfurimonas dismutans</name>
    <dbReference type="NCBI Taxonomy" id="999894"/>
    <lineage>
        <taxon>Bacteria</taxon>
        <taxon>Pseudomonadati</taxon>
        <taxon>Thermodesulfobacteriota</taxon>
        <taxon>Thermodesulfobacteria</taxon>
        <taxon>Thermodesulfobacteriales</taxon>
        <taxon>Thermodesulfobacteriaceae</taxon>
        <taxon>Thermosulfurimonas</taxon>
    </lineage>
</organism>
<dbReference type="Pfam" id="PF00005">
    <property type="entry name" value="ABC_tran"/>
    <property type="match status" value="1"/>
</dbReference>
<feature type="domain" description="ABC transporter" evidence="4">
    <location>
        <begin position="2"/>
        <end position="238"/>
    </location>
</feature>
<dbReference type="InterPro" id="IPR017871">
    <property type="entry name" value="ABC_transporter-like_CS"/>
</dbReference>
<keyword evidence="1" id="KW-0813">Transport</keyword>
<evidence type="ECO:0000256" key="3">
    <source>
        <dbReference type="ARBA" id="ARBA00022840"/>
    </source>
</evidence>
<protein>
    <submittedName>
        <fullName evidence="5">ABC transporter ATP-binding protein</fullName>
    </submittedName>
</protein>
<evidence type="ECO:0000259" key="4">
    <source>
        <dbReference type="PROSITE" id="PS50893"/>
    </source>
</evidence>
<dbReference type="AlphaFoldDB" id="A0A7C3CTS6"/>
<dbReference type="CDD" id="cd03261">
    <property type="entry name" value="ABC_Org_Solvent_Resistant"/>
    <property type="match status" value="1"/>
</dbReference>